<keyword evidence="1" id="KW-0732">Signal</keyword>
<evidence type="ECO:0000256" key="1">
    <source>
        <dbReference type="SAM" id="SignalP"/>
    </source>
</evidence>
<keyword evidence="4" id="KW-1185">Reference proteome</keyword>
<organism evidence="3 4">
    <name type="scientific">Parabacteroides absconsus</name>
    <dbReference type="NCBI Taxonomy" id="2951805"/>
    <lineage>
        <taxon>Bacteria</taxon>
        <taxon>Pseudomonadati</taxon>
        <taxon>Bacteroidota</taxon>
        <taxon>Bacteroidia</taxon>
        <taxon>Bacteroidales</taxon>
        <taxon>Tannerellaceae</taxon>
        <taxon>Parabacteroides</taxon>
    </lineage>
</organism>
<feature type="domain" description="Outer membrane protein beta-barrel" evidence="2">
    <location>
        <begin position="20"/>
        <end position="194"/>
    </location>
</feature>
<dbReference type="InterPro" id="IPR025665">
    <property type="entry name" value="Beta-barrel_OMP_2"/>
</dbReference>
<protein>
    <submittedName>
        <fullName evidence="3">Porin family protein</fullName>
    </submittedName>
</protein>
<evidence type="ECO:0000313" key="3">
    <source>
        <dbReference type="EMBL" id="WWV67527.1"/>
    </source>
</evidence>
<evidence type="ECO:0000259" key="2">
    <source>
        <dbReference type="Pfam" id="PF13568"/>
    </source>
</evidence>
<dbReference type="Proteomes" id="UP001320603">
    <property type="component" value="Chromosome"/>
</dbReference>
<proteinExistence type="predicted"/>
<feature type="signal peptide" evidence="1">
    <location>
        <begin position="1"/>
        <end position="20"/>
    </location>
</feature>
<dbReference type="EMBL" id="CP146284">
    <property type="protein sequence ID" value="WWV67527.1"/>
    <property type="molecule type" value="Genomic_DNA"/>
</dbReference>
<sequence>MNMKNLFFIAMLFWCISAYSQHWNYGIEVGYTNNKFQTKGLDSHPQSGFKVGGIIDYNFKSNILIETGIAYERKGGKLEGTNLASQKISKIEVSHADYLNIPVSVGYKVDIKNKISFIPQIGWFLNMGVQGSGQLSGIDNYNQPYTMGIDIFSAPSISQYRPFNRIDTGPIFCLNVQYKKVRLKCSYELGINSVHPIYGSPKNRTLGASVAYIL</sequence>
<feature type="chain" id="PRO_5045231072" evidence="1">
    <location>
        <begin position="21"/>
        <end position="214"/>
    </location>
</feature>
<accession>A0ABZ2ISG4</accession>
<evidence type="ECO:0000313" key="4">
    <source>
        <dbReference type="Proteomes" id="UP001320603"/>
    </source>
</evidence>
<gene>
    <name evidence="3" type="ORF">NEE14_006075</name>
</gene>
<dbReference type="RefSeq" id="WP_251967116.1">
    <property type="nucleotide sequence ID" value="NZ_CP146284.1"/>
</dbReference>
<reference evidence="3 4" key="1">
    <citation type="submission" date="2024-02" db="EMBL/GenBank/DDBJ databases">
        <title>Whole genome sequencing of Parabacteroides sp. AD58.</title>
        <authorList>
            <person name="Chaplin A.V."/>
            <person name="Pikina A.P."/>
            <person name="Sokolova S.R."/>
            <person name="Korostin D.O."/>
            <person name="Efimov B.A."/>
        </authorList>
    </citation>
    <scope>NUCLEOTIDE SEQUENCE [LARGE SCALE GENOMIC DNA]</scope>
    <source>
        <strain evidence="3 4">AD58</strain>
    </source>
</reference>
<name>A0ABZ2ISG4_9BACT</name>
<dbReference type="Pfam" id="PF13568">
    <property type="entry name" value="OMP_b-brl_2"/>
    <property type="match status" value="1"/>
</dbReference>